<reference evidence="1" key="1">
    <citation type="submission" date="2020-05" db="EMBL/GenBank/DDBJ databases">
        <authorList>
            <person name="Chiriac C."/>
            <person name="Salcher M."/>
            <person name="Ghai R."/>
            <person name="Kavagutti S V."/>
        </authorList>
    </citation>
    <scope>NUCLEOTIDE SEQUENCE</scope>
</reference>
<gene>
    <name evidence="1" type="ORF">UFOPK1493_00609</name>
</gene>
<proteinExistence type="predicted"/>
<protein>
    <submittedName>
        <fullName evidence="1">Unannotated protein</fullName>
    </submittedName>
</protein>
<dbReference type="AlphaFoldDB" id="A0A6J6C2F8"/>
<sequence>MTAVLAMALAGEFIALGVVFERPIVNSPLPWEIG</sequence>
<accession>A0A6J6C2F8</accession>
<evidence type="ECO:0000313" key="1">
    <source>
        <dbReference type="EMBL" id="CAB4545235.1"/>
    </source>
</evidence>
<name>A0A6J6C2F8_9ZZZZ</name>
<dbReference type="EMBL" id="CAEZSR010000012">
    <property type="protein sequence ID" value="CAB4545235.1"/>
    <property type="molecule type" value="Genomic_DNA"/>
</dbReference>
<organism evidence="1">
    <name type="scientific">freshwater metagenome</name>
    <dbReference type="NCBI Taxonomy" id="449393"/>
    <lineage>
        <taxon>unclassified sequences</taxon>
        <taxon>metagenomes</taxon>
        <taxon>ecological metagenomes</taxon>
    </lineage>
</organism>